<dbReference type="InterPro" id="IPR051198">
    <property type="entry name" value="BchE-like"/>
</dbReference>
<evidence type="ECO:0000256" key="3">
    <source>
        <dbReference type="ARBA" id="ARBA00022723"/>
    </source>
</evidence>
<keyword evidence="3" id="KW-0479">Metal-binding</keyword>
<reference evidence="8" key="1">
    <citation type="submission" date="2015-10" db="EMBL/GenBank/DDBJ databases">
        <authorList>
            <person name="Luecker S."/>
            <person name="Luecker S."/>
        </authorList>
    </citation>
    <scope>NUCLEOTIDE SEQUENCE [LARGE SCALE GENOMIC DNA]</scope>
</reference>
<evidence type="ECO:0000256" key="2">
    <source>
        <dbReference type="ARBA" id="ARBA00022691"/>
    </source>
</evidence>
<evidence type="ECO:0000256" key="5">
    <source>
        <dbReference type="ARBA" id="ARBA00023014"/>
    </source>
</evidence>
<dbReference type="InterPro" id="IPR006638">
    <property type="entry name" value="Elp3/MiaA/NifB-like_rSAM"/>
</dbReference>
<dbReference type="InterPro" id="IPR058240">
    <property type="entry name" value="rSAM_sf"/>
</dbReference>
<gene>
    <name evidence="7" type="ORF">COMA2_70041</name>
</gene>
<dbReference type="Pfam" id="PF04055">
    <property type="entry name" value="Radical_SAM"/>
    <property type="match status" value="1"/>
</dbReference>
<dbReference type="PANTHER" id="PTHR43409:SF7">
    <property type="entry name" value="BLL1977 PROTEIN"/>
    <property type="match status" value="1"/>
</dbReference>
<dbReference type="InterPro" id="IPR007197">
    <property type="entry name" value="rSAM"/>
</dbReference>
<dbReference type="EMBL" id="CZPZ01000034">
    <property type="protein sequence ID" value="CUS39241.1"/>
    <property type="molecule type" value="Genomic_DNA"/>
</dbReference>
<dbReference type="SFLD" id="SFLDF00324">
    <property type="entry name" value="bacteriocin_maturation"/>
    <property type="match status" value="1"/>
</dbReference>
<name>A0A0S4LQJ4_9BACT</name>
<protein>
    <submittedName>
        <fullName evidence="7">Putative Radical SAM protein</fullName>
    </submittedName>
</protein>
<dbReference type="NCBIfam" id="TIGR03975">
    <property type="entry name" value="rSAM_ocin_1"/>
    <property type="match status" value="1"/>
</dbReference>
<dbReference type="SMART" id="SM00729">
    <property type="entry name" value="Elp3"/>
    <property type="match status" value="1"/>
</dbReference>
<dbReference type="SFLD" id="SFLDG01082">
    <property type="entry name" value="B12-binding_domain_containing"/>
    <property type="match status" value="1"/>
</dbReference>
<dbReference type="AlphaFoldDB" id="A0A0S4LQJ4"/>
<proteinExistence type="predicted"/>
<evidence type="ECO:0000313" key="7">
    <source>
        <dbReference type="EMBL" id="CUS39241.1"/>
    </source>
</evidence>
<comment type="cofactor">
    <cofactor evidence="1">
        <name>[4Fe-4S] cluster</name>
        <dbReference type="ChEBI" id="CHEBI:49883"/>
    </cofactor>
</comment>
<dbReference type="Proteomes" id="UP000198736">
    <property type="component" value="Unassembled WGS sequence"/>
</dbReference>
<dbReference type="Gene3D" id="3.40.50.280">
    <property type="entry name" value="Cobalamin-binding domain"/>
    <property type="match status" value="1"/>
</dbReference>
<feature type="domain" description="B12-binding" evidence="6">
    <location>
        <begin position="72"/>
        <end position="210"/>
    </location>
</feature>
<keyword evidence="5" id="KW-0411">Iron-sulfur</keyword>
<dbReference type="InterPro" id="IPR006158">
    <property type="entry name" value="Cobalamin-bd"/>
</dbReference>
<dbReference type="GO" id="GO:0031419">
    <property type="term" value="F:cobalamin binding"/>
    <property type="evidence" value="ECO:0007669"/>
    <property type="project" value="InterPro"/>
</dbReference>
<dbReference type="PANTHER" id="PTHR43409">
    <property type="entry name" value="ANAEROBIC MAGNESIUM-PROTOPORPHYRIN IX MONOMETHYL ESTER CYCLASE-RELATED"/>
    <property type="match status" value="1"/>
</dbReference>
<dbReference type="SUPFAM" id="SSF102114">
    <property type="entry name" value="Radical SAM enzymes"/>
    <property type="match status" value="1"/>
</dbReference>
<dbReference type="GO" id="GO:0051536">
    <property type="term" value="F:iron-sulfur cluster binding"/>
    <property type="evidence" value="ECO:0007669"/>
    <property type="project" value="UniProtKB-KW"/>
</dbReference>
<dbReference type="InterPro" id="IPR023984">
    <property type="entry name" value="rSAM_ocin_1"/>
</dbReference>
<accession>A0A0S4LQJ4</accession>
<dbReference type="STRING" id="1742973.COMA2_70041"/>
<sequence>MSEETHVALVNMPFSYAKYPSIQLGTLSALLKANGIPVACHHLNVRFAHLIGVELHESICEKRALFGEWLFSYLFFRENPKRTEYPHVFKPVFEQIARESGKPVGYFEEMATRIAPQFLTWALRSIDWGQYKLVGFTSTFDQNVASLTMAKLIKDLYPDVTIVFGGANFDGEMGLEHFRAFPFIDHVVVGEGEESFLPLVRQVLAGKKGDYPNGVIYRKGAKIGLTPNDSLFSNFAKTGPPDYDDYYHLLGELGDKAQGLDRILLYEGSRGCWWGEKHHCTFCGLNAQSMKFRAKAPEQVMREIAALSQRYDAVRFRLVDNIIDMAYIDHLFGKLAQDHCDLDVFIETKSNLQKRQIKTLAAGGVKCMQPGLESLSFAQLRSMDKGVTPMQNIVCLKWSQYYHVRVSWNILLGFPGETNEDYQRQLELIPSLLHLQPPEATGKFWLQRFSPYFTRPHEYGIRIIGPGMAYEYVYDARQVDVSKIAYDFEYELDHWPVDPHLYQELVAAIESWQRLHKSEDKPFLYYSKAPNYVTVYDGRNPKAPTRRRHEGLAAMVIEICNESAKTAEQICAALAGRIDCSDAVLSPILDDLTAQRVLYEERGKHFTLAIPENPYL</sequence>
<dbReference type="InterPro" id="IPR023404">
    <property type="entry name" value="rSAM_horseshoe"/>
</dbReference>
<evidence type="ECO:0000256" key="4">
    <source>
        <dbReference type="ARBA" id="ARBA00023004"/>
    </source>
</evidence>
<keyword evidence="4" id="KW-0408">Iron</keyword>
<dbReference type="CDD" id="cd01335">
    <property type="entry name" value="Radical_SAM"/>
    <property type="match status" value="1"/>
</dbReference>
<organism evidence="7 8">
    <name type="scientific">Candidatus Nitrospira nitrificans</name>
    <dbReference type="NCBI Taxonomy" id="1742973"/>
    <lineage>
        <taxon>Bacteria</taxon>
        <taxon>Pseudomonadati</taxon>
        <taxon>Nitrospirota</taxon>
        <taxon>Nitrospiria</taxon>
        <taxon>Nitrospirales</taxon>
        <taxon>Nitrospiraceae</taxon>
        <taxon>Nitrospira</taxon>
    </lineage>
</organism>
<dbReference type="GO" id="GO:0003824">
    <property type="term" value="F:catalytic activity"/>
    <property type="evidence" value="ECO:0007669"/>
    <property type="project" value="InterPro"/>
</dbReference>
<dbReference type="GO" id="GO:0046872">
    <property type="term" value="F:metal ion binding"/>
    <property type="evidence" value="ECO:0007669"/>
    <property type="project" value="UniProtKB-KW"/>
</dbReference>
<dbReference type="Gene3D" id="3.80.30.20">
    <property type="entry name" value="tm_1862 like domain"/>
    <property type="match status" value="1"/>
</dbReference>
<dbReference type="PROSITE" id="PS51332">
    <property type="entry name" value="B12_BINDING"/>
    <property type="match status" value="1"/>
</dbReference>
<dbReference type="OrthoDB" id="9801424at2"/>
<keyword evidence="2" id="KW-0949">S-adenosyl-L-methionine</keyword>
<dbReference type="GO" id="GO:0005829">
    <property type="term" value="C:cytosol"/>
    <property type="evidence" value="ECO:0007669"/>
    <property type="project" value="TreeGrafter"/>
</dbReference>
<evidence type="ECO:0000259" key="6">
    <source>
        <dbReference type="PROSITE" id="PS51332"/>
    </source>
</evidence>
<keyword evidence="8" id="KW-1185">Reference proteome</keyword>
<evidence type="ECO:0000313" key="8">
    <source>
        <dbReference type="Proteomes" id="UP000198736"/>
    </source>
</evidence>
<evidence type="ECO:0000256" key="1">
    <source>
        <dbReference type="ARBA" id="ARBA00001966"/>
    </source>
</evidence>
<dbReference type="RefSeq" id="WP_090901456.1">
    <property type="nucleotide sequence ID" value="NZ_CZPZ01000034.1"/>
</dbReference>
<dbReference type="SFLD" id="SFLDS00029">
    <property type="entry name" value="Radical_SAM"/>
    <property type="match status" value="1"/>
</dbReference>